<feature type="transmembrane region" description="Helical" evidence="10">
    <location>
        <begin position="162"/>
        <end position="183"/>
    </location>
</feature>
<evidence type="ECO:0000256" key="9">
    <source>
        <dbReference type="SAM" id="MobiDB-lite"/>
    </source>
</evidence>
<evidence type="ECO:0000256" key="7">
    <source>
        <dbReference type="ARBA" id="ARBA00022840"/>
    </source>
</evidence>
<comment type="catalytic activity">
    <reaction evidence="1">
        <text>ATP + protein L-histidine = ADP + protein N-phospho-L-histidine.</text>
        <dbReference type="EC" id="2.7.13.3"/>
    </reaction>
</comment>
<evidence type="ECO:0000256" key="1">
    <source>
        <dbReference type="ARBA" id="ARBA00000085"/>
    </source>
</evidence>
<accession>A0ABP7KGK8</accession>
<feature type="transmembrane region" description="Helical" evidence="10">
    <location>
        <begin position="123"/>
        <end position="142"/>
    </location>
</feature>
<keyword evidence="15" id="KW-1185">Reference proteome</keyword>
<dbReference type="Gene3D" id="3.30.565.10">
    <property type="entry name" value="Histidine kinase-like ATPase, C-terminal domain"/>
    <property type="match status" value="1"/>
</dbReference>
<dbReference type="Pfam" id="PF07730">
    <property type="entry name" value="HisKA_3"/>
    <property type="match status" value="1"/>
</dbReference>
<keyword evidence="6 14" id="KW-0418">Kinase</keyword>
<evidence type="ECO:0000256" key="3">
    <source>
        <dbReference type="ARBA" id="ARBA00022553"/>
    </source>
</evidence>
<proteinExistence type="predicted"/>
<dbReference type="EC" id="2.7.13.3" evidence="2"/>
<feature type="transmembrane region" description="Helical" evidence="10">
    <location>
        <begin position="20"/>
        <end position="42"/>
    </location>
</feature>
<keyword evidence="10" id="KW-0472">Membrane</keyword>
<dbReference type="Gene3D" id="1.20.5.1930">
    <property type="match status" value="1"/>
</dbReference>
<evidence type="ECO:0000256" key="2">
    <source>
        <dbReference type="ARBA" id="ARBA00012438"/>
    </source>
</evidence>
<evidence type="ECO:0000256" key="8">
    <source>
        <dbReference type="ARBA" id="ARBA00023012"/>
    </source>
</evidence>
<keyword evidence="4" id="KW-0808">Transferase</keyword>
<name>A0ABP7KGK8_9MICO</name>
<gene>
    <name evidence="14" type="ORF">GCM10022381_19260</name>
</gene>
<dbReference type="InterPro" id="IPR055558">
    <property type="entry name" value="DUF7134"/>
</dbReference>
<keyword evidence="5" id="KW-0547">Nucleotide-binding</keyword>
<keyword evidence="8" id="KW-0902">Two-component regulatory system</keyword>
<keyword evidence="10" id="KW-1133">Transmembrane helix</keyword>
<feature type="compositionally biased region" description="Low complexity" evidence="9">
    <location>
        <begin position="429"/>
        <end position="439"/>
    </location>
</feature>
<comment type="caution">
    <text evidence="14">The sequence shown here is derived from an EMBL/GenBank/DDBJ whole genome shotgun (WGS) entry which is preliminary data.</text>
</comment>
<evidence type="ECO:0000313" key="14">
    <source>
        <dbReference type="EMBL" id="GAA3876867.1"/>
    </source>
</evidence>
<sequence>MTDLTDPSAEGWRRPRPGASAYRADAWIAVVLAAGTALSISLSRGAGIYSDSPVWLAALWVAGITLPLAARRRWPEAVAVFVSVVFAGGAMLGAVDLLFSNICLYVAIFTVGAWGQNRMLARWLRLFIVVAMFVWLFWALITQANQATTMPGLSRDGAFSPYAAWGLLQVLINLLYFGAAYYFGDTAWQSARRSAVLEERTQELARERQHSAAQAVALERVRIARELHDVVAHHVSVMGVQAGAARRILDRDPAAAAQALSQIEQSARSAVDELGALLTALRADDADDAADATDVAPGVTQGLAFGPTPASLSSSTRGVAQLEELAEQSRAAGIPVQFGIVGDPRTLPGTISLNIYRIAQEALTNTRKHAGSGVSVDLRLRYETDAVELEVTDDGVGRLPASRTGVAARVASGAAAGVAAGVTSGVATGAAAGSTRGPAASGGHGHLGMRERVAAGGGTLELGARPRGGYRVRARFPLAPPHSPTHPAELEN</sequence>
<dbReference type="InterPro" id="IPR011712">
    <property type="entry name" value="Sig_transdc_His_kin_sub3_dim/P"/>
</dbReference>
<dbReference type="PANTHER" id="PTHR24421:SF10">
    <property type="entry name" value="NITRATE_NITRITE SENSOR PROTEIN NARQ"/>
    <property type="match status" value="1"/>
</dbReference>
<organism evidence="14 15">
    <name type="scientific">Leifsonia kafniensis</name>
    <dbReference type="NCBI Taxonomy" id="475957"/>
    <lineage>
        <taxon>Bacteria</taxon>
        <taxon>Bacillati</taxon>
        <taxon>Actinomycetota</taxon>
        <taxon>Actinomycetes</taxon>
        <taxon>Micrococcales</taxon>
        <taxon>Microbacteriaceae</taxon>
        <taxon>Leifsonia</taxon>
    </lineage>
</organism>
<dbReference type="PANTHER" id="PTHR24421">
    <property type="entry name" value="NITRATE/NITRITE SENSOR PROTEIN NARX-RELATED"/>
    <property type="match status" value="1"/>
</dbReference>
<evidence type="ECO:0000256" key="6">
    <source>
        <dbReference type="ARBA" id="ARBA00022777"/>
    </source>
</evidence>
<feature type="domain" description="Signal transduction histidine kinase subgroup 3 dimerisation and phosphoacceptor" evidence="12">
    <location>
        <begin position="219"/>
        <end position="284"/>
    </location>
</feature>
<feature type="domain" description="DUF7134" evidence="13">
    <location>
        <begin position="23"/>
        <end position="138"/>
    </location>
</feature>
<evidence type="ECO:0000313" key="15">
    <source>
        <dbReference type="Proteomes" id="UP001501803"/>
    </source>
</evidence>
<dbReference type="InterPro" id="IPR050482">
    <property type="entry name" value="Sensor_HK_TwoCompSys"/>
</dbReference>
<keyword evidence="7" id="KW-0067">ATP-binding</keyword>
<evidence type="ECO:0000259" key="13">
    <source>
        <dbReference type="Pfam" id="PF23539"/>
    </source>
</evidence>
<evidence type="ECO:0000259" key="11">
    <source>
        <dbReference type="Pfam" id="PF02518"/>
    </source>
</evidence>
<dbReference type="InterPro" id="IPR003594">
    <property type="entry name" value="HATPase_dom"/>
</dbReference>
<feature type="region of interest" description="Disordered" evidence="9">
    <location>
        <begin position="429"/>
        <end position="449"/>
    </location>
</feature>
<dbReference type="RefSeq" id="WP_345065480.1">
    <property type="nucleotide sequence ID" value="NZ_BAABCN010000004.1"/>
</dbReference>
<evidence type="ECO:0000256" key="10">
    <source>
        <dbReference type="SAM" id="Phobius"/>
    </source>
</evidence>
<evidence type="ECO:0000259" key="12">
    <source>
        <dbReference type="Pfam" id="PF07730"/>
    </source>
</evidence>
<feature type="domain" description="Histidine kinase/HSP90-like ATPase" evidence="11">
    <location>
        <begin position="354"/>
        <end position="479"/>
    </location>
</feature>
<keyword evidence="3" id="KW-0597">Phosphoprotein</keyword>
<dbReference type="EMBL" id="BAABCN010000004">
    <property type="protein sequence ID" value="GAA3876867.1"/>
    <property type="molecule type" value="Genomic_DNA"/>
</dbReference>
<dbReference type="SUPFAM" id="SSF55874">
    <property type="entry name" value="ATPase domain of HSP90 chaperone/DNA topoisomerase II/histidine kinase"/>
    <property type="match status" value="1"/>
</dbReference>
<evidence type="ECO:0000256" key="5">
    <source>
        <dbReference type="ARBA" id="ARBA00022741"/>
    </source>
</evidence>
<dbReference type="Pfam" id="PF02518">
    <property type="entry name" value="HATPase_c"/>
    <property type="match status" value="1"/>
</dbReference>
<protein>
    <recommendedName>
        <fullName evidence="2">histidine kinase</fullName>
        <ecNumber evidence="2">2.7.13.3</ecNumber>
    </recommendedName>
</protein>
<dbReference type="Pfam" id="PF23539">
    <property type="entry name" value="DUF7134"/>
    <property type="match status" value="1"/>
</dbReference>
<feature type="transmembrane region" description="Helical" evidence="10">
    <location>
        <begin position="54"/>
        <end position="72"/>
    </location>
</feature>
<dbReference type="GO" id="GO:0016301">
    <property type="term" value="F:kinase activity"/>
    <property type="evidence" value="ECO:0007669"/>
    <property type="project" value="UniProtKB-KW"/>
</dbReference>
<dbReference type="Proteomes" id="UP001501803">
    <property type="component" value="Unassembled WGS sequence"/>
</dbReference>
<dbReference type="InterPro" id="IPR036890">
    <property type="entry name" value="HATPase_C_sf"/>
</dbReference>
<evidence type="ECO:0000256" key="4">
    <source>
        <dbReference type="ARBA" id="ARBA00022679"/>
    </source>
</evidence>
<feature type="transmembrane region" description="Helical" evidence="10">
    <location>
        <begin position="78"/>
        <end position="111"/>
    </location>
</feature>
<reference evidence="15" key="1">
    <citation type="journal article" date="2019" name="Int. J. Syst. Evol. Microbiol.">
        <title>The Global Catalogue of Microorganisms (GCM) 10K type strain sequencing project: providing services to taxonomists for standard genome sequencing and annotation.</title>
        <authorList>
            <consortium name="The Broad Institute Genomics Platform"/>
            <consortium name="The Broad Institute Genome Sequencing Center for Infectious Disease"/>
            <person name="Wu L."/>
            <person name="Ma J."/>
        </authorList>
    </citation>
    <scope>NUCLEOTIDE SEQUENCE [LARGE SCALE GENOMIC DNA]</scope>
    <source>
        <strain evidence="15">JCM 17021</strain>
    </source>
</reference>
<keyword evidence="10" id="KW-0812">Transmembrane</keyword>
<dbReference type="CDD" id="cd16917">
    <property type="entry name" value="HATPase_UhpB-NarQ-NarX-like"/>
    <property type="match status" value="1"/>
</dbReference>